<dbReference type="EMBL" id="CP016181">
    <property type="protein sequence ID" value="AWX99955.1"/>
    <property type="molecule type" value="Genomic_DNA"/>
</dbReference>
<sequence length="73" mass="7577">MAKGAKAVGWLAVGLDGVIAADNIKEACTGDDTNQCEAISYKEVGGFAGSEGGDALGEGFGEAVYRFKKRYIE</sequence>
<proteinExistence type="predicted"/>
<evidence type="ECO:0000313" key="1">
    <source>
        <dbReference type="EMBL" id="AWX99955.1"/>
    </source>
</evidence>
<organism evidence="1 2">
    <name type="scientific">Marinomonas primoryensis</name>
    <dbReference type="NCBI Taxonomy" id="178399"/>
    <lineage>
        <taxon>Bacteria</taxon>
        <taxon>Pseudomonadati</taxon>
        <taxon>Pseudomonadota</taxon>
        <taxon>Gammaproteobacteria</taxon>
        <taxon>Oceanospirillales</taxon>
        <taxon>Oceanospirillaceae</taxon>
        <taxon>Marinomonas</taxon>
    </lineage>
</organism>
<protein>
    <submittedName>
        <fullName evidence="1">Uncharacterized protein</fullName>
    </submittedName>
</protein>
<dbReference type="AlphaFoldDB" id="A0A2Z4PQZ6"/>
<accession>A0A2Z4PQZ6</accession>
<evidence type="ECO:0000313" key="2">
    <source>
        <dbReference type="Proteomes" id="UP000249898"/>
    </source>
</evidence>
<name>A0A2Z4PQZ6_9GAMM</name>
<gene>
    <name evidence="1" type="ORF">A8139_08060</name>
</gene>
<dbReference type="Proteomes" id="UP000249898">
    <property type="component" value="Chromosome"/>
</dbReference>
<dbReference type="RefSeq" id="WP_112137168.1">
    <property type="nucleotide sequence ID" value="NZ_CP016181.1"/>
</dbReference>
<dbReference type="OrthoDB" id="6109949at2"/>
<reference evidence="1 2" key="1">
    <citation type="submission" date="2016-06" db="EMBL/GenBank/DDBJ databases">
        <title>The sequenced genome of the ice-adhering bacterium Marinomonas primoryensis, from Antarctica.</title>
        <authorList>
            <person name="Graham L."/>
            <person name="Vance T.D.R."/>
            <person name="Davies P.L."/>
        </authorList>
    </citation>
    <scope>NUCLEOTIDE SEQUENCE [LARGE SCALE GENOMIC DNA]</scope>
    <source>
        <strain evidence="1 2">AceL</strain>
    </source>
</reference>